<dbReference type="EMBL" id="AE000516">
    <property type="protein sequence ID" value="AAK44488.1"/>
    <property type="molecule type" value="Genomic_DNA"/>
</dbReference>
<dbReference type="KEGG" id="mtc:MT0270"/>
<evidence type="ECO:0000313" key="2">
    <source>
        <dbReference type="Proteomes" id="UP000001020"/>
    </source>
</evidence>
<protein>
    <submittedName>
        <fullName evidence="1">Uncharacterized protein</fullName>
    </submittedName>
</protein>
<organism evidence="1 2">
    <name type="scientific">Mycobacterium tuberculosis (strain CDC 1551 / Oshkosh)</name>
    <dbReference type="NCBI Taxonomy" id="83331"/>
    <lineage>
        <taxon>Bacteria</taxon>
        <taxon>Bacillati</taxon>
        <taxon>Actinomycetota</taxon>
        <taxon>Actinomycetes</taxon>
        <taxon>Mycobacteriales</taxon>
        <taxon>Mycobacteriaceae</taxon>
        <taxon>Mycobacterium</taxon>
        <taxon>Mycobacterium tuberculosis complex</taxon>
    </lineage>
</organism>
<evidence type="ECO:0000313" key="1">
    <source>
        <dbReference type="EMBL" id="AAK44488.1"/>
    </source>
</evidence>
<accession>Q8VKP4</accession>
<name>Q8VKP4_MYCTO</name>
<dbReference type="HOGENOM" id="CLU_3365983_0_0_11"/>
<dbReference type="AlphaFoldDB" id="Q8VKP4"/>
<proteinExistence type="predicted"/>
<gene>
    <name evidence="1" type="ordered locus">MT0270</name>
</gene>
<sequence length="35" mass="3625">MTLQTLSSGRATTTLLGLNVAARDATTPPPAVSRR</sequence>
<reference evidence="1 2" key="1">
    <citation type="journal article" date="2002" name="J. Bacteriol.">
        <title>Whole-genome comparison of Mycobacterium tuberculosis clinical and laboratory strains.</title>
        <authorList>
            <person name="Fleischmann R.D."/>
            <person name="Alland D."/>
            <person name="Eisen J.A."/>
            <person name="Carpenter L."/>
            <person name="White O."/>
            <person name="Peterson J."/>
            <person name="DeBoy R."/>
            <person name="Dodson R."/>
            <person name="Gwinn M."/>
            <person name="Haft D."/>
            <person name="Hickey E."/>
            <person name="Kolonay J.F."/>
            <person name="Nelson W.C."/>
            <person name="Umayam L.A."/>
            <person name="Ermolaeva M."/>
            <person name="Salzberg S.L."/>
            <person name="Delcher A."/>
            <person name="Utterback T."/>
            <person name="Weidman J."/>
            <person name="Khouri H."/>
            <person name="Gill J."/>
            <person name="Mikula A."/>
            <person name="Bishai W."/>
            <person name="Jacobs Jr W.R.Jr."/>
            <person name="Venter J.C."/>
            <person name="Fraser C.M."/>
        </authorList>
    </citation>
    <scope>NUCLEOTIDE SEQUENCE [LARGE SCALE GENOMIC DNA]</scope>
    <source>
        <strain evidence="2">CDC 1551 / Oshkosh</strain>
    </source>
</reference>
<dbReference type="Proteomes" id="UP000001020">
    <property type="component" value="Chromosome"/>
</dbReference>
<keyword evidence="2" id="KW-1185">Reference proteome</keyword>